<organism evidence="1 2">
    <name type="scientific">Secundilactobacillus silagei JCM 19001</name>
    <dbReference type="NCBI Taxonomy" id="1302250"/>
    <lineage>
        <taxon>Bacteria</taxon>
        <taxon>Bacillati</taxon>
        <taxon>Bacillota</taxon>
        <taxon>Bacilli</taxon>
        <taxon>Lactobacillales</taxon>
        <taxon>Lactobacillaceae</taxon>
        <taxon>Secundilactobacillus</taxon>
    </lineage>
</organism>
<gene>
    <name evidence="1" type="ORF">IWT126_01170</name>
</gene>
<reference evidence="1 2" key="1">
    <citation type="submission" date="2015-11" db="EMBL/GenBank/DDBJ databases">
        <title>Draft genome sequences of new species of the genus Lactobacillus isolated from orchardgrass silage.</title>
        <authorList>
            <person name="Tohno M."/>
            <person name="Tanizawa Y."/>
            <person name="Arita M."/>
        </authorList>
    </citation>
    <scope>NUCLEOTIDE SEQUENCE [LARGE SCALE GENOMIC DNA]</scope>
    <source>
        <strain evidence="1 2">IWT126</strain>
    </source>
</reference>
<comment type="caution">
    <text evidence="1">The sequence shown here is derived from an EMBL/GenBank/DDBJ whole genome shotgun (WGS) entry which is preliminary data.</text>
</comment>
<dbReference type="Proteomes" id="UP000198402">
    <property type="component" value="Unassembled WGS sequence"/>
</dbReference>
<dbReference type="STRING" id="1302250.GCA_001313225_01845"/>
<dbReference type="OrthoDB" id="2295422at2"/>
<dbReference type="RefSeq" id="WP_089136591.1">
    <property type="nucleotide sequence ID" value="NZ_BCMG01000005.1"/>
</dbReference>
<dbReference type="AlphaFoldDB" id="A0A1Z5IHA6"/>
<protein>
    <submittedName>
        <fullName evidence="1">Uncharacterized protein</fullName>
    </submittedName>
</protein>
<evidence type="ECO:0000313" key="1">
    <source>
        <dbReference type="EMBL" id="GAX01145.1"/>
    </source>
</evidence>
<evidence type="ECO:0000313" key="2">
    <source>
        <dbReference type="Proteomes" id="UP000198402"/>
    </source>
</evidence>
<keyword evidence="2" id="KW-1185">Reference proteome</keyword>
<proteinExistence type="predicted"/>
<dbReference type="EMBL" id="BCMG01000005">
    <property type="protein sequence ID" value="GAX01145.1"/>
    <property type="molecule type" value="Genomic_DNA"/>
</dbReference>
<name>A0A1Z5IHA6_9LACO</name>
<accession>A0A1Z5IHA6</accession>
<sequence length="111" mass="12745">MSNQVSAIKKFSSQLNDRYRQFLVIDPTEPLGMPQAQRDYFLEQALTRHYHVTLHLNLPSEPGEPSENEALMSGYLTQGPKDTLLVTNASQNITQVAHLNQIKFVERNDYR</sequence>